<dbReference type="PANTHER" id="PTHR11839">
    <property type="entry name" value="UDP/ADP-SUGAR PYROPHOSPHATASE"/>
    <property type="match status" value="1"/>
</dbReference>
<evidence type="ECO:0000256" key="6">
    <source>
        <dbReference type="ARBA" id="ARBA00022801"/>
    </source>
</evidence>
<feature type="short sequence motif" description="Nudix box" evidence="10">
    <location>
        <begin position="71"/>
        <end position="93"/>
    </location>
</feature>
<evidence type="ECO:0000256" key="5">
    <source>
        <dbReference type="ARBA" id="ARBA00016377"/>
    </source>
</evidence>
<evidence type="ECO:0000256" key="7">
    <source>
        <dbReference type="ARBA" id="ARBA00032162"/>
    </source>
</evidence>
<comment type="similarity">
    <text evidence="3">Belongs to the Nudix hydrolase family. NudK subfamily.</text>
</comment>
<dbReference type="InterPro" id="IPR000086">
    <property type="entry name" value="NUDIX_hydrolase_dom"/>
</dbReference>
<dbReference type="InterPro" id="IPR004385">
    <property type="entry name" value="NDP_pyrophosphatase"/>
</dbReference>
<dbReference type="InterPro" id="IPR020084">
    <property type="entry name" value="NUDIX_hydrolase_CS"/>
</dbReference>
<feature type="binding site" evidence="9">
    <location>
        <position position="90"/>
    </location>
    <ligand>
        <name>Mg(2+)</name>
        <dbReference type="ChEBI" id="CHEBI:18420"/>
        <label>1</label>
    </ligand>
</feature>
<name>A0A1H3BU04_9BACT</name>
<dbReference type="PROSITE" id="PS51462">
    <property type="entry name" value="NUDIX"/>
    <property type="match status" value="1"/>
</dbReference>
<keyword evidence="13" id="KW-1185">Reference proteome</keyword>
<evidence type="ECO:0000256" key="10">
    <source>
        <dbReference type="PIRSR" id="PIRSR604385-3"/>
    </source>
</evidence>
<dbReference type="RefSeq" id="WP_092737357.1">
    <property type="nucleotide sequence ID" value="NZ_FNOV01000001.1"/>
</dbReference>
<feature type="domain" description="Nudix hydrolase" evidence="11">
    <location>
        <begin position="34"/>
        <end position="167"/>
    </location>
</feature>
<evidence type="ECO:0000256" key="3">
    <source>
        <dbReference type="ARBA" id="ARBA00007275"/>
    </source>
</evidence>
<dbReference type="PANTHER" id="PTHR11839:SF18">
    <property type="entry name" value="NUDIX HYDROLASE DOMAIN-CONTAINING PROTEIN"/>
    <property type="match status" value="1"/>
</dbReference>
<feature type="binding site" evidence="9">
    <location>
        <position position="70"/>
    </location>
    <ligand>
        <name>Mg(2+)</name>
        <dbReference type="ChEBI" id="CHEBI:18420"/>
        <label>1</label>
    </ligand>
</feature>
<evidence type="ECO:0000256" key="8">
    <source>
        <dbReference type="ARBA" id="ARBA00032272"/>
    </source>
</evidence>
<dbReference type="GO" id="GO:0006753">
    <property type="term" value="P:nucleoside phosphate metabolic process"/>
    <property type="evidence" value="ECO:0007669"/>
    <property type="project" value="TreeGrafter"/>
</dbReference>
<feature type="binding site" evidence="9">
    <location>
        <position position="137"/>
    </location>
    <ligand>
        <name>Mg(2+)</name>
        <dbReference type="ChEBI" id="CHEBI:18420"/>
        <label>1</label>
    </ligand>
</feature>
<dbReference type="Pfam" id="PF00293">
    <property type="entry name" value="NUDIX"/>
    <property type="match status" value="1"/>
</dbReference>
<dbReference type="Proteomes" id="UP000199249">
    <property type="component" value="Unassembled WGS sequence"/>
</dbReference>
<accession>A0A1H3BU04</accession>
<feature type="binding site" evidence="9">
    <location>
        <position position="86"/>
    </location>
    <ligand>
        <name>Mg(2+)</name>
        <dbReference type="ChEBI" id="CHEBI:18420"/>
        <label>1</label>
    </ligand>
</feature>
<evidence type="ECO:0000256" key="2">
    <source>
        <dbReference type="ARBA" id="ARBA00001946"/>
    </source>
</evidence>
<dbReference type="Gene3D" id="3.90.79.10">
    <property type="entry name" value="Nucleoside Triphosphate Pyrophosphohydrolase"/>
    <property type="match status" value="1"/>
</dbReference>
<comment type="cofactor">
    <cofactor evidence="2 9">
        <name>Mg(2+)</name>
        <dbReference type="ChEBI" id="CHEBI:18420"/>
    </cofactor>
</comment>
<reference evidence="13" key="1">
    <citation type="submission" date="2016-10" db="EMBL/GenBank/DDBJ databases">
        <authorList>
            <person name="Varghese N."/>
            <person name="Submissions S."/>
        </authorList>
    </citation>
    <scope>NUCLEOTIDE SEQUENCE [LARGE SCALE GENOMIC DNA]</scope>
    <source>
        <strain evidence="13">CGMCC 1.8975</strain>
    </source>
</reference>
<keyword evidence="6" id="KW-0378">Hydrolase</keyword>
<organism evidence="12 13">
    <name type="scientific">Hymenobacter psychrophilus</name>
    <dbReference type="NCBI Taxonomy" id="651662"/>
    <lineage>
        <taxon>Bacteria</taxon>
        <taxon>Pseudomonadati</taxon>
        <taxon>Bacteroidota</taxon>
        <taxon>Cytophagia</taxon>
        <taxon>Cytophagales</taxon>
        <taxon>Hymenobacteraceae</taxon>
        <taxon>Hymenobacter</taxon>
    </lineage>
</organism>
<evidence type="ECO:0000313" key="12">
    <source>
        <dbReference type="EMBL" id="SDX45138.1"/>
    </source>
</evidence>
<dbReference type="InterPro" id="IPR015797">
    <property type="entry name" value="NUDIX_hydrolase-like_dom_sf"/>
</dbReference>
<dbReference type="PROSITE" id="PS00893">
    <property type="entry name" value="NUDIX_BOX"/>
    <property type="match status" value="1"/>
</dbReference>
<dbReference type="EMBL" id="FNOV01000001">
    <property type="protein sequence ID" value="SDX45138.1"/>
    <property type="molecule type" value="Genomic_DNA"/>
</dbReference>
<evidence type="ECO:0000256" key="1">
    <source>
        <dbReference type="ARBA" id="ARBA00000847"/>
    </source>
</evidence>
<protein>
    <recommendedName>
        <fullName evidence="5">GDP-mannose pyrophosphatase</fullName>
    </recommendedName>
    <alternativeName>
        <fullName evidence="7">GDP-mannose hydrolase</fullName>
    </alternativeName>
    <alternativeName>
        <fullName evidence="8">GDPMK</fullName>
    </alternativeName>
</protein>
<proteinExistence type="inferred from homology"/>
<evidence type="ECO:0000259" key="11">
    <source>
        <dbReference type="PROSITE" id="PS51462"/>
    </source>
</evidence>
<gene>
    <name evidence="12" type="ORF">SAMN04488069_101414</name>
</gene>
<keyword evidence="9" id="KW-0460">Magnesium</keyword>
<sequence>MHVIDKHLAYDGHYKLSQLRVQDGEEVLKRERFEPGTAVAALVRHTGSQQYILTRQYRIGPEAEIVELAAGMVDSGEEPAQAIRREIQEELGYDVDRLEQIARILPSPGTSAEVITVYYAEVSHQSGAGGGLAEESEKIEAVEFSAEELFAASFEDAKTIIAVQWAQLRKQVI</sequence>
<dbReference type="GO" id="GO:0005829">
    <property type="term" value="C:cytosol"/>
    <property type="evidence" value="ECO:0007669"/>
    <property type="project" value="TreeGrafter"/>
</dbReference>
<dbReference type="SUPFAM" id="SSF55811">
    <property type="entry name" value="Nudix"/>
    <property type="match status" value="1"/>
</dbReference>
<dbReference type="GO" id="GO:0016818">
    <property type="term" value="F:hydrolase activity, acting on acid anhydrides, in phosphorus-containing anhydrides"/>
    <property type="evidence" value="ECO:0007669"/>
    <property type="project" value="InterPro"/>
</dbReference>
<comment type="catalytic activity">
    <reaction evidence="1">
        <text>GDP-alpha-D-mannose + H2O = alpha-D-mannose 1-phosphate + GMP + 2 H(+)</text>
        <dbReference type="Rhea" id="RHEA:27978"/>
        <dbReference type="ChEBI" id="CHEBI:15377"/>
        <dbReference type="ChEBI" id="CHEBI:15378"/>
        <dbReference type="ChEBI" id="CHEBI:57527"/>
        <dbReference type="ChEBI" id="CHEBI:58115"/>
        <dbReference type="ChEBI" id="CHEBI:58409"/>
    </reaction>
</comment>
<keyword evidence="9" id="KW-0479">Metal-binding</keyword>
<evidence type="ECO:0000256" key="9">
    <source>
        <dbReference type="PIRSR" id="PIRSR604385-2"/>
    </source>
</evidence>
<dbReference type="AlphaFoldDB" id="A0A1H3BU04"/>
<dbReference type="GO" id="GO:0046872">
    <property type="term" value="F:metal ion binding"/>
    <property type="evidence" value="ECO:0007669"/>
    <property type="project" value="UniProtKB-KW"/>
</dbReference>
<evidence type="ECO:0000256" key="4">
    <source>
        <dbReference type="ARBA" id="ARBA00011738"/>
    </source>
</evidence>
<dbReference type="OrthoDB" id="1523642at2"/>
<evidence type="ECO:0000313" key="13">
    <source>
        <dbReference type="Proteomes" id="UP000199249"/>
    </source>
</evidence>
<dbReference type="GO" id="GO:0019693">
    <property type="term" value="P:ribose phosphate metabolic process"/>
    <property type="evidence" value="ECO:0007669"/>
    <property type="project" value="TreeGrafter"/>
</dbReference>
<dbReference type="NCBIfam" id="TIGR00052">
    <property type="entry name" value="nudix-type nucleoside diphosphatase, YffH/AdpP family"/>
    <property type="match status" value="1"/>
</dbReference>
<dbReference type="STRING" id="651662.SAMN04488069_101414"/>
<comment type="subunit">
    <text evidence="4">Homodimer.</text>
</comment>